<dbReference type="PANTHER" id="PTHR34058">
    <property type="entry name" value="OXYGEN-EVOLVING ENHANCER PROTEIN 1-2, CHLOROPLASTIC"/>
    <property type="match status" value="1"/>
</dbReference>
<dbReference type="InterPro" id="IPR011250">
    <property type="entry name" value="OMP/PagP_B-barrel"/>
</dbReference>
<comment type="similarity">
    <text evidence="2">Belongs to the PsbO family.</text>
</comment>
<evidence type="ECO:0000256" key="2">
    <source>
        <dbReference type="ARBA" id="ARBA00009838"/>
    </source>
</evidence>
<organism evidence="7">
    <name type="scientific">Chaetoceros neogracilis</name>
    <dbReference type="NCBI Taxonomy" id="240364"/>
    <lineage>
        <taxon>Eukaryota</taxon>
        <taxon>Sar</taxon>
        <taxon>Stramenopiles</taxon>
        <taxon>Ochrophyta</taxon>
        <taxon>Bacillariophyta</taxon>
        <taxon>Coscinodiscophyceae</taxon>
        <taxon>Chaetocerotophycidae</taxon>
        <taxon>Chaetocerotales</taxon>
        <taxon>Chaetocerotaceae</taxon>
        <taxon>Chaetoceros</taxon>
    </lineage>
</organism>
<dbReference type="GO" id="GO:0010207">
    <property type="term" value="P:photosystem II assembly"/>
    <property type="evidence" value="ECO:0007669"/>
    <property type="project" value="InterPro"/>
</dbReference>
<keyword evidence="3" id="KW-0602">Photosynthesis</keyword>
<reference evidence="7" key="1">
    <citation type="submission" date="2018-12" db="EMBL/GenBank/DDBJ databases">
        <title>Cryo-EM structure of diatom PSII-FCPII complexes.</title>
        <authorList>
            <person name="Nagao R."/>
            <person name="Akita F."/>
            <person name="Kato K."/>
            <person name="Suzuki T."/>
            <person name="Ifuku K."/>
            <person name="Uchiyama I."/>
            <person name="Kashino Y."/>
            <person name="Dohmae N."/>
            <person name="Akimoto S."/>
            <person name="Miyazaki N."/>
            <person name="Shen J.R."/>
        </authorList>
    </citation>
    <scope>NUCLEOTIDE SEQUENCE</scope>
</reference>
<proteinExistence type="inferred from homology"/>
<name>A0A679BVU3_9STRA</name>
<protein>
    <submittedName>
        <fullName evidence="7">Oxygen-evolving enhancer protein 1</fullName>
    </submittedName>
</protein>
<keyword evidence="4" id="KW-0793">Thylakoid</keyword>
<evidence type="ECO:0000256" key="1">
    <source>
        <dbReference type="ARBA" id="ARBA00004370"/>
    </source>
</evidence>
<evidence type="ECO:0000256" key="3">
    <source>
        <dbReference type="ARBA" id="ARBA00022531"/>
    </source>
</evidence>
<dbReference type="InterPro" id="IPR002628">
    <property type="entry name" value="PsbO"/>
</dbReference>
<evidence type="ECO:0000313" key="7">
    <source>
        <dbReference type="EMBL" id="BBH96122.1"/>
    </source>
</evidence>
<evidence type="ECO:0000256" key="6">
    <source>
        <dbReference type="ARBA" id="ARBA00023276"/>
    </source>
</evidence>
<dbReference type="GO" id="GO:0009523">
    <property type="term" value="C:photosystem II"/>
    <property type="evidence" value="ECO:0007669"/>
    <property type="project" value="UniProtKB-KW"/>
</dbReference>
<comment type="subcellular location">
    <subcellularLocation>
        <location evidence="1">Membrane</location>
    </subcellularLocation>
</comment>
<keyword evidence="6" id="KW-0604">Photosystem II</keyword>
<accession>A0A679BVU3</accession>
<keyword evidence="5" id="KW-0472">Membrane</keyword>
<dbReference type="SUPFAM" id="SSF56925">
    <property type="entry name" value="OMPA-like"/>
    <property type="match status" value="1"/>
</dbReference>
<evidence type="ECO:0000256" key="5">
    <source>
        <dbReference type="ARBA" id="ARBA00023136"/>
    </source>
</evidence>
<evidence type="ECO:0000256" key="4">
    <source>
        <dbReference type="ARBA" id="ARBA00023078"/>
    </source>
</evidence>
<dbReference type="Gene3D" id="3.30.2050.10">
    <property type="entry name" value="photosynthetic oxygen evolving center domain"/>
    <property type="match status" value="1"/>
</dbReference>
<dbReference type="Gene3D" id="2.40.160.30">
    <property type="entry name" value="Photosystem II, cytochrome c-550 precursor"/>
    <property type="match status" value="1"/>
</dbReference>
<dbReference type="Pfam" id="PF01716">
    <property type="entry name" value="MSP"/>
    <property type="match status" value="1"/>
</dbReference>
<dbReference type="AlphaFoldDB" id="A0A679BVU3"/>
<sequence length="436" mass="47142">MHTNAQLVLLDSNSGQKYKVVPFSAFGKWNSLPCVAATMAVDGSEHKQVQEQKEWVQGCTQQKAYVLNSTKIYAKPQRERNCGIQVCLFLALGNFASFRHNHDRFESIHQHPIQIKNMKLALASLFVASATAFAPSTSTSVSDCLFMVDIYMRTTGLQMSLKDDMATLGKAALAGAVAVGIAVSPAQALTKSQINELSYLQVKGTGLANRCAEVVGEDSIKPKPGAKLVDMCIEPKAWAVEEEVGKAGKTEKKFVNSKVMTRQTYTLDAIEGPITVDGGKITFSEKEGIDYAATTVQLPGGERVPFLFTVKDLVAKGNGDTFKPGFQMGGDFNTPSYRTGLFLDPKGRGGTTGYDMAVALPALQLGEEGDAELFGENNKVFDITQGRIEMEVNKVNAEDSEIGGVFVATQLSDTDMGSKTPKKVLTKGIFYAKVDQ</sequence>
<dbReference type="GO" id="GO:0042549">
    <property type="term" value="P:photosystem II stabilization"/>
    <property type="evidence" value="ECO:0007669"/>
    <property type="project" value="InterPro"/>
</dbReference>
<dbReference type="EMBL" id="LC440500">
    <property type="protein sequence ID" value="BBH96122.1"/>
    <property type="molecule type" value="Genomic_DNA"/>
</dbReference>
<gene>
    <name evidence="7" type="primary">psbO</name>
</gene>